<reference evidence="12 13" key="1">
    <citation type="submission" date="2018-08" db="EMBL/GenBank/DDBJ databases">
        <title>Murine metabolic-syndrome-specific gut microbial biobank.</title>
        <authorList>
            <person name="Liu C."/>
        </authorList>
    </citation>
    <scope>NUCLEOTIDE SEQUENCE [LARGE SCALE GENOMIC DNA]</scope>
    <source>
        <strain evidence="12 13">583</strain>
    </source>
</reference>
<dbReference type="InterPro" id="IPR031322">
    <property type="entry name" value="Shikimate/glucono_kinase"/>
</dbReference>
<feature type="binding site" evidence="11">
    <location>
        <position position="58"/>
    </location>
    <ligand>
        <name>substrate</name>
    </ligand>
</feature>
<dbReference type="CDD" id="cd00464">
    <property type="entry name" value="SK"/>
    <property type="match status" value="1"/>
</dbReference>
<accession>A0A845QXY3</accession>
<feature type="binding site" evidence="11">
    <location>
        <begin position="12"/>
        <end position="17"/>
    </location>
    <ligand>
        <name>ATP</name>
        <dbReference type="ChEBI" id="CHEBI:30616"/>
    </ligand>
</feature>
<dbReference type="InterPro" id="IPR023000">
    <property type="entry name" value="Shikimate_kinase_CS"/>
</dbReference>
<evidence type="ECO:0000256" key="9">
    <source>
        <dbReference type="ARBA" id="ARBA00023141"/>
    </source>
</evidence>
<evidence type="ECO:0000256" key="1">
    <source>
        <dbReference type="ARBA" id="ARBA00004842"/>
    </source>
</evidence>
<proteinExistence type="inferred from homology"/>
<comment type="subunit">
    <text evidence="11">Monomer.</text>
</comment>
<evidence type="ECO:0000256" key="10">
    <source>
        <dbReference type="ARBA" id="ARBA00048567"/>
    </source>
</evidence>
<evidence type="ECO:0000256" key="8">
    <source>
        <dbReference type="ARBA" id="ARBA00022840"/>
    </source>
</evidence>
<evidence type="ECO:0000256" key="5">
    <source>
        <dbReference type="ARBA" id="ARBA00022679"/>
    </source>
</evidence>
<organism evidence="12 13">
    <name type="scientific">Senegalia massiliensis</name>
    <dbReference type="NCBI Taxonomy" id="1720316"/>
    <lineage>
        <taxon>Bacteria</taxon>
        <taxon>Bacillati</taxon>
        <taxon>Bacillota</taxon>
        <taxon>Clostridia</taxon>
        <taxon>Eubacteriales</taxon>
        <taxon>Clostridiaceae</taxon>
        <taxon>Senegalia</taxon>
    </lineage>
</organism>
<dbReference type="UniPathway" id="UPA00053">
    <property type="reaction ID" value="UER00088"/>
</dbReference>
<keyword evidence="11" id="KW-0963">Cytoplasm</keyword>
<keyword evidence="7 11" id="KW-0418">Kinase</keyword>
<keyword evidence="9 11" id="KW-0057">Aromatic amino acid biosynthesis</keyword>
<dbReference type="AlphaFoldDB" id="A0A845QXY3"/>
<dbReference type="GO" id="GO:0009423">
    <property type="term" value="P:chorismate biosynthetic process"/>
    <property type="evidence" value="ECO:0007669"/>
    <property type="project" value="UniProtKB-UniRule"/>
</dbReference>
<keyword evidence="6 11" id="KW-0547">Nucleotide-binding</keyword>
<dbReference type="GO" id="GO:0005524">
    <property type="term" value="F:ATP binding"/>
    <property type="evidence" value="ECO:0007669"/>
    <property type="project" value="UniProtKB-UniRule"/>
</dbReference>
<comment type="catalytic activity">
    <reaction evidence="10 11">
        <text>shikimate + ATP = 3-phosphoshikimate + ADP + H(+)</text>
        <dbReference type="Rhea" id="RHEA:13121"/>
        <dbReference type="ChEBI" id="CHEBI:15378"/>
        <dbReference type="ChEBI" id="CHEBI:30616"/>
        <dbReference type="ChEBI" id="CHEBI:36208"/>
        <dbReference type="ChEBI" id="CHEBI:145989"/>
        <dbReference type="ChEBI" id="CHEBI:456216"/>
        <dbReference type="EC" id="2.7.1.71"/>
    </reaction>
</comment>
<dbReference type="Gene3D" id="3.40.50.300">
    <property type="entry name" value="P-loop containing nucleotide triphosphate hydrolases"/>
    <property type="match status" value="1"/>
</dbReference>
<keyword evidence="8 11" id="KW-0067">ATP-binding</keyword>
<evidence type="ECO:0000313" key="13">
    <source>
        <dbReference type="Proteomes" id="UP000467132"/>
    </source>
</evidence>
<comment type="function">
    <text evidence="11">Catalyzes the specific phosphorylation of the 3-hydroxyl group of shikimic acid using ATP as a cosubstrate.</text>
</comment>
<feature type="binding site" evidence="11">
    <location>
        <position position="16"/>
    </location>
    <ligand>
        <name>Mg(2+)</name>
        <dbReference type="ChEBI" id="CHEBI:18420"/>
    </ligand>
</feature>
<evidence type="ECO:0000256" key="7">
    <source>
        <dbReference type="ARBA" id="ARBA00022777"/>
    </source>
</evidence>
<keyword evidence="5 11" id="KW-0808">Transferase</keyword>
<evidence type="ECO:0000256" key="4">
    <source>
        <dbReference type="ARBA" id="ARBA00022605"/>
    </source>
</evidence>
<evidence type="ECO:0000256" key="6">
    <source>
        <dbReference type="ARBA" id="ARBA00022741"/>
    </source>
</evidence>
<comment type="similarity">
    <text evidence="2 11">Belongs to the shikimate kinase family.</text>
</comment>
<keyword evidence="4 11" id="KW-0028">Amino-acid biosynthesis</keyword>
<comment type="caution">
    <text evidence="12">The sequence shown here is derived from an EMBL/GenBank/DDBJ whole genome shotgun (WGS) entry which is preliminary data.</text>
</comment>
<dbReference type="EMBL" id="QXXA01000007">
    <property type="protein sequence ID" value="NBI06659.1"/>
    <property type="molecule type" value="Genomic_DNA"/>
</dbReference>
<comment type="cofactor">
    <cofactor evidence="11">
        <name>Mg(2+)</name>
        <dbReference type="ChEBI" id="CHEBI:18420"/>
    </cofactor>
    <text evidence="11">Binds 1 Mg(2+) ion per subunit.</text>
</comment>
<dbReference type="SUPFAM" id="SSF52540">
    <property type="entry name" value="P-loop containing nucleoside triphosphate hydrolases"/>
    <property type="match status" value="1"/>
</dbReference>
<dbReference type="PROSITE" id="PS01128">
    <property type="entry name" value="SHIKIMATE_KINASE"/>
    <property type="match status" value="1"/>
</dbReference>
<sequence>MKTNIVLIGFMGTGKTTNGRRLSRKLKKEFIDTDFLIEKKENMKVEDIFKKYGEVYFRELENQIIKEISKKENKIISTGGGTILNPQNIQLLKKNGFIFLLQSSTDNIIYNLKNSYKKRPLLEKKNWTKEVSILLNKRRKLYYRDADFVIKVDNKNHYTIVNEISRLYFKNRYKKNYRKKK</sequence>
<evidence type="ECO:0000256" key="11">
    <source>
        <dbReference type="HAMAP-Rule" id="MF_00109"/>
    </source>
</evidence>
<dbReference type="PRINTS" id="PR01100">
    <property type="entry name" value="SHIKIMTKNASE"/>
</dbReference>
<comment type="caution">
    <text evidence="11">Lacks conserved residue(s) required for the propagation of feature annotation.</text>
</comment>
<dbReference type="OrthoDB" id="9800332at2"/>
<dbReference type="RefSeq" id="WP_160197141.1">
    <property type="nucleotide sequence ID" value="NZ_QXXA01000007.1"/>
</dbReference>
<keyword evidence="11" id="KW-0479">Metal-binding</keyword>
<keyword evidence="11" id="KW-0460">Magnesium</keyword>
<keyword evidence="13" id="KW-1185">Reference proteome</keyword>
<feature type="binding site" evidence="11">
    <location>
        <position position="119"/>
    </location>
    <ligand>
        <name>ATP</name>
        <dbReference type="ChEBI" id="CHEBI:30616"/>
    </ligand>
</feature>
<dbReference type="PANTHER" id="PTHR21087">
    <property type="entry name" value="SHIKIMATE KINASE"/>
    <property type="match status" value="1"/>
</dbReference>
<dbReference type="InterPro" id="IPR000623">
    <property type="entry name" value="Shikimate_kinase/TSH1"/>
</dbReference>
<evidence type="ECO:0000313" key="12">
    <source>
        <dbReference type="EMBL" id="NBI06659.1"/>
    </source>
</evidence>
<comment type="pathway">
    <text evidence="1 11">Metabolic intermediate biosynthesis; chorismate biosynthesis; chorismate from D-erythrose 4-phosphate and phosphoenolpyruvate: step 5/7.</text>
</comment>
<dbReference type="Proteomes" id="UP000467132">
    <property type="component" value="Unassembled WGS sequence"/>
</dbReference>
<dbReference type="EC" id="2.7.1.71" evidence="3 11"/>
<feature type="binding site" evidence="11">
    <location>
        <position position="80"/>
    </location>
    <ligand>
        <name>substrate</name>
    </ligand>
</feature>
<protein>
    <recommendedName>
        <fullName evidence="3 11">Shikimate kinase</fullName>
        <shortName evidence="11">SK</shortName>
        <ecNumber evidence="3 11">2.7.1.71</ecNumber>
    </recommendedName>
</protein>
<dbReference type="GO" id="GO:0005829">
    <property type="term" value="C:cytosol"/>
    <property type="evidence" value="ECO:0007669"/>
    <property type="project" value="TreeGrafter"/>
</dbReference>
<evidence type="ECO:0000256" key="3">
    <source>
        <dbReference type="ARBA" id="ARBA00012154"/>
    </source>
</evidence>
<evidence type="ECO:0000256" key="2">
    <source>
        <dbReference type="ARBA" id="ARBA00006997"/>
    </source>
</evidence>
<feature type="binding site" evidence="11">
    <location>
        <position position="138"/>
    </location>
    <ligand>
        <name>substrate</name>
    </ligand>
</feature>
<dbReference type="GO" id="GO:0000287">
    <property type="term" value="F:magnesium ion binding"/>
    <property type="evidence" value="ECO:0007669"/>
    <property type="project" value="UniProtKB-UniRule"/>
</dbReference>
<comment type="subcellular location">
    <subcellularLocation>
        <location evidence="11">Cytoplasm</location>
    </subcellularLocation>
</comment>
<dbReference type="GO" id="GO:0008652">
    <property type="term" value="P:amino acid biosynthetic process"/>
    <property type="evidence" value="ECO:0007669"/>
    <property type="project" value="UniProtKB-KW"/>
</dbReference>
<dbReference type="HAMAP" id="MF_00109">
    <property type="entry name" value="Shikimate_kinase"/>
    <property type="match status" value="1"/>
</dbReference>
<gene>
    <name evidence="11" type="primary">aroK</name>
    <name evidence="12" type="ORF">D3Z33_07265</name>
</gene>
<dbReference type="InterPro" id="IPR027417">
    <property type="entry name" value="P-loop_NTPase"/>
</dbReference>
<dbReference type="Pfam" id="PF01202">
    <property type="entry name" value="SKI"/>
    <property type="match status" value="1"/>
</dbReference>
<feature type="binding site" evidence="11">
    <location>
        <position position="34"/>
    </location>
    <ligand>
        <name>substrate</name>
    </ligand>
</feature>
<dbReference type="GO" id="GO:0004765">
    <property type="term" value="F:shikimate kinase activity"/>
    <property type="evidence" value="ECO:0007669"/>
    <property type="project" value="UniProtKB-UniRule"/>
</dbReference>
<name>A0A845QXY3_9CLOT</name>
<dbReference type="GO" id="GO:0009073">
    <property type="term" value="P:aromatic amino acid family biosynthetic process"/>
    <property type="evidence" value="ECO:0007669"/>
    <property type="project" value="UniProtKB-KW"/>
</dbReference>
<dbReference type="PANTHER" id="PTHR21087:SF16">
    <property type="entry name" value="SHIKIMATE KINASE 1, CHLOROPLASTIC"/>
    <property type="match status" value="1"/>
</dbReference>